<accession>A0A8S1QAZ8</accession>
<keyword evidence="7" id="KW-1185">Reference proteome</keyword>
<dbReference type="OrthoDB" id="411017at2759"/>
<keyword evidence="5" id="KW-0812">Transmembrane</keyword>
<dbReference type="PANTHER" id="PTHR12652:SF50">
    <property type="entry name" value="PEROXIN 11"/>
    <property type="match status" value="1"/>
</dbReference>
<evidence type="ECO:0000313" key="7">
    <source>
        <dbReference type="Proteomes" id="UP000692954"/>
    </source>
</evidence>
<evidence type="ECO:0008006" key="8">
    <source>
        <dbReference type="Google" id="ProtNLM"/>
    </source>
</evidence>
<dbReference type="AlphaFoldDB" id="A0A8S1QAZ8"/>
<keyword evidence="5" id="KW-1133">Transmembrane helix</keyword>
<dbReference type="PANTHER" id="PTHR12652">
    <property type="entry name" value="PEROXISOMAL BIOGENESIS FACTOR 11"/>
    <property type="match status" value="1"/>
</dbReference>
<evidence type="ECO:0000256" key="5">
    <source>
        <dbReference type="SAM" id="Phobius"/>
    </source>
</evidence>
<name>A0A8S1QAZ8_9CILI</name>
<evidence type="ECO:0000256" key="1">
    <source>
        <dbReference type="ARBA" id="ARBA00022593"/>
    </source>
</evidence>
<dbReference type="Proteomes" id="UP000692954">
    <property type="component" value="Unassembled WGS sequence"/>
</dbReference>
<comment type="caution">
    <text evidence="6">The sequence shown here is derived from an EMBL/GenBank/DDBJ whole genome shotgun (WGS) entry which is preliminary data.</text>
</comment>
<dbReference type="InterPro" id="IPR008733">
    <property type="entry name" value="PEX11"/>
</dbReference>
<organism evidence="6 7">
    <name type="scientific">Paramecium sonneborni</name>
    <dbReference type="NCBI Taxonomy" id="65129"/>
    <lineage>
        <taxon>Eukaryota</taxon>
        <taxon>Sar</taxon>
        <taxon>Alveolata</taxon>
        <taxon>Ciliophora</taxon>
        <taxon>Intramacronucleata</taxon>
        <taxon>Oligohymenophorea</taxon>
        <taxon>Peniculida</taxon>
        <taxon>Parameciidae</taxon>
        <taxon>Paramecium</taxon>
    </lineage>
</organism>
<dbReference type="Pfam" id="PF05648">
    <property type="entry name" value="PEX11"/>
    <property type="match status" value="1"/>
</dbReference>
<keyword evidence="2 5" id="KW-0472">Membrane</keyword>
<evidence type="ECO:0000313" key="6">
    <source>
        <dbReference type="EMBL" id="CAD8112788.1"/>
    </source>
</evidence>
<comment type="subcellular location">
    <subcellularLocation>
        <location evidence="4">Peroxisome membrane</location>
    </subcellularLocation>
</comment>
<evidence type="ECO:0000256" key="3">
    <source>
        <dbReference type="ARBA" id="ARBA00023140"/>
    </source>
</evidence>
<proteinExistence type="predicted"/>
<sequence>MKNLEQIIKCFNKTEGRDKISKMIQYGAKFLSWYFQKFNNLEKAHQFNNLFMAMREARKIFRLAKTLNEIQYIFYKIKENTENVNDIIRVLKIFSRIWFALFWAFDNLSILSQIQIIQSNPKVLGKIAMSFWAVGIITNLTETFRDLIGNLLYLRKVQKQTDHKEIQKRINVNYLNIIKNLCDLLLAGTGSELFSKIFFYQPNDALVGFGGFIAGIIATYQAI</sequence>
<dbReference type="GO" id="GO:0005778">
    <property type="term" value="C:peroxisomal membrane"/>
    <property type="evidence" value="ECO:0007669"/>
    <property type="project" value="UniProtKB-SubCell"/>
</dbReference>
<protein>
    <recommendedName>
        <fullName evidence="8">Peroxisomal biogenesis factor 11</fullName>
    </recommendedName>
</protein>
<evidence type="ECO:0000256" key="2">
    <source>
        <dbReference type="ARBA" id="ARBA00023136"/>
    </source>
</evidence>
<gene>
    <name evidence="6" type="ORF">PSON_ATCC_30995.1.T1010181</name>
</gene>
<dbReference type="EMBL" id="CAJJDN010000101">
    <property type="protein sequence ID" value="CAD8112788.1"/>
    <property type="molecule type" value="Genomic_DNA"/>
</dbReference>
<evidence type="ECO:0000256" key="4">
    <source>
        <dbReference type="ARBA" id="ARBA00046271"/>
    </source>
</evidence>
<feature type="transmembrane region" description="Helical" evidence="5">
    <location>
        <begin position="97"/>
        <end position="117"/>
    </location>
</feature>
<reference evidence="6" key="1">
    <citation type="submission" date="2021-01" db="EMBL/GenBank/DDBJ databases">
        <authorList>
            <consortium name="Genoscope - CEA"/>
            <person name="William W."/>
        </authorList>
    </citation>
    <scope>NUCLEOTIDE SEQUENCE</scope>
</reference>
<keyword evidence="3" id="KW-0576">Peroxisome</keyword>
<keyword evidence="1" id="KW-0962">Peroxisome biogenesis</keyword>
<dbReference type="GO" id="GO:0016559">
    <property type="term" value="P:peroxisome fission"/>
    <property type="evidence" value="ECO:0007669"/>
    <property type="project" value="InterPro"/>
</dbReference>